<dbReference type="AlphaFoldDB" id="A0A9D9NG63"/>
<sequence length="83" mass="9360">MRLYEFTQEEQYLDDAKQIYEWLSSILYDSTTGSVSDNISEGVVSGGALSYNQGTFLGAAHMLYTFTGDERYLIEAKRAAESR</sequence>
<dbReference type="EMBL" id="JADIMB010000137">
    <property type="protein sequence ID" value="MBO8471965.1"/>
    <property type="molecule type" value="Genomic_DNA"/>
</dbReference>
<dbReference type="Gene3D" id="1.50.10.20">
    <property type="match status" value="1"/>
</dbReference>
<dbReference type="InterPro" id="IPR008928">
    <property type="entry name" value="6-hairpin_glycosidase_sf"/>
</dbReference>
<dbReference type="SUPFAM" id="SSF48208">
    <property type="entry name" value="Six-hairpin glycosidases"/>
    <property type="match status" value="1"/>
</dbReference>
<proteinExistence type="predicted"/>
<comment type="caution">
    <text evidence="1">The sequence shown here is derived from an EMBL/GenBank/DDBJ whole genome shotgun (WGS) entry which is preliminary data.</text>
</comment>
<evidence type="ECO:0000313" key="2">
    <source>
        <dbReference type="Proteomes" id="UP000823603"/>
    </source>
</evidence>
<name>A0A9D9NG63_9BACT</name>
<gene>
    <name evidence="1" type="ORF">IAB82_09280</name>
</gene>
<dbReference type="Proteomes" id="UP000823603">
    <property type="component" value="Unassembled WGS sequence"/>
</dbReference>
<dbReference type="PANTHER" id="PTHR47791:SF3">
    <property type="entry name" value="MEIOTICALLY UP-REGULATED GENE 191 PROTEIN"/>
    <property type="match status" value="1"/>
</dbReference>
<reference evidence="1" key="2">
    <citation type="journal article" date="2021" name="PeerJ">
        <title>Extensive microbial diversity within the chicken gut microbiome revealed by metagenomics and culture.</title>
        <authorList>
            <person name="Gilroy R."/>
            <person name="Ravi A."/>
            <person name="Getino M."/>
            <person name="Pursley I."/>
            <person name="Horton D.L."/>
            <person name="Alikhan N.F."/>
            <person name="Baker D."/>
            <person name="Gharbi K."/>
            <person name="Hall N."/>
            <person name="Watson M."/>
            <person name="Adriaenssens E.M."/>
            <person name="Foster-Nyarko E."/>
            <person name="Jarju S."/>
            <person name="Secka A."/>
            <person name="Antonio M."/>
            <person name="Oren A."/>
            <person name="Chaudhuri R.R."/>
            <person name="La Ragione R."/>
            <person name="Hildebrand F."/>
            <person name="Pallen M.J."/>
        </authorList>
    </citation>
    <scope>NUCLEOTIDE SEQUENCE</scope>
    <source>
        <strain evidence="1">B2-22910</strain>
    </source>
</reference>
<dbReference type="Pfam" id="PF03663">
    <property type="entry name" value="Glyco_hydro_76"/>
    <property type="match status" value="1"/>
</dbReference>
<evidence type="ECO:0000313" key="1">
    <source>
        <dbReference type="EMBL" id="MBO8471965.1"/>
    </source>
</evidence>
<dbReference type="GO" id="GO:0005975">
    <property type="term" value="P:carbohydrate metabolic process"/>
    <property type="evidence" value="ECO:0007669"/>
    <property type="project" value="InterPro"/>
</dbReference>
<reference evidence="1" key="1">
    <citation type="submission" date="2020-10" db="EMBL/GenBank/DDBJ databases">
        <authorList>
            <person name="Gilroy R."/>
        </authorList>
    </citation>
    <scope>NUCLEOTIDE SEQUENCE</scope>
    <source>
        <strain evidence="1">B2-22910</strain>
    </source>
</reference>
<dbReference type="PANTHER" id="PTHR47791">
    <property type="entry name" value="MEIOTICALLY UP-REGULATED GENE 191 PROTEIN"/>
    <property type="match status" value="1"/>
</dbReference>
<dbReference type="InterPro" id="IPR053169">
    <property type="entry name" value="MUG_Protein"/>
</dbReference>
<accession>A0A9D9NG63</accession>
<protein>
    <submittedName>
        <fullName evidence="1">Uncharacterized protein</fullName>
    </submittedName>
</protein>
<dbReference type="InterPro" id="IPR005198">
    <property type="entry name" value="Glyco_hydro_76"/>
</dbReference>
<organism evidence="1 2">
    <name type="scientific">Candidatus Cryptobacteroides faecavium</name>
    <dbReference type="NCBI Taxonomy" id="2840762"/>
    <lineage>
        <taxon>Bacteria</taxon>
        <taxon>Pseudomonadati</taxon>
        <taxon>Bacteroidota</taxon>
        <taxon>Bacteroidia</taxon>
        <taxon>Bacteroidales</taxon>
        <taxon>Candidatus Cryptobacteroides</taxon>
    </lineage>
</organism>